<evidence type="ECO:0000313" key="2">
    <source>
        <dbReference type="EMBL" id="KAL0462657.1"/>
    </source>
</evidence>
<dbReference type="AlphaFoldDB" id="A0AAW2YA37"/>
<accession>A0AAW2YA37</accession>
<dbReference type="InterPro" id="IPR013103">
    <property type="entry name" value="RVT_2"/>
</dbReference>
<dbReference type="EMBL" id="JACGWN010000001">
    <property type="protein sequence ID" value="KAL0462657.1"/>
    <property type="molecule type" value="Genomic_DNA"/>
</dbReference>
<reference evidence="2" key="2">
    <citation type="journal article" date="2024" name="Plant">
        <title>Genomic evolution and insights into agronomic trait innovations of Sesamum species.</title>
        <authorList>
            <person name="Miao H."/>
            <person name="Wang L."/>
            <person name="Qu L."/>
            <person name="Liu H."/>
            <person name="Sun Y."/>
            <person name="Le M."/>
            <person name="Wang Q."/>
            <person name="Wei S."/>
            <person name="Zheng Y."/>
            <person name="Lin W."/>
            <person name="Duan Y."/>
            <person name="Cao H."/>
            <person name="Xiong S."/>
            <person name="Wang X."/>
            <person name="Wei L."/>
            <person name="Li C."/>
            <person name="Ma Q."/>
            <person name="Ju M."/>
            <person name="Zhao R."/>
            <person name="Li G."/>
            <person name="Mu C."/>
            <person name="Tian Q."/>
            <person name="Mei H."/>
            <person name="Zhang T."/>
            <person name="Gao T."/>
            <person name="Zhang H."/>
        </authorList>
    </citation>
    <scope>NUCLEOTIDE SEQUENCE</scope>
    <source>
        <strain evidence="2">KEN1</strain>
    </source>
</reference>
<protein>
    <submittedName>
        <fullName evidence="2">Retrovirus-related Pol polyprotein from transposon RE2</fullName>
    </submittedName>
</protein>
<reference evidence="2" key="1">
    <citation type="submission" date="2020-06" db="EMBL/GenBank/DDBJ databases">
        <authorList>
            <person name="Li T."/>
            <person name="Hu X."/>
            <person name="Zhang T."/>
            <person name="Song X."/>
            <person name="Zhang H."/>
            <person name="Dai N."/>
            <person name="Sheng W."/>
            <person name="Hou X."/>
            <person name="Wei L."/>
        </authorList>
    </citation>
    <scope>NUCLEOTIDE SEQUENCE</scope>
    <source>
        <strain evidence="2">KEN1</strain>
        <tissue evidence="2">Leaf</tissue>
    </source>
</reference>
<evidence type="ECO:0000259" key="1">
    <source>
        <dbReference type="Pfam" id="PF07727"/>
    </source>
</evidence>
<gene>
    <name evidence="2" type="ORF">Slati_0153300</name>
</gene>
<comment type="caution">
    <text evidence="2">The sequence shown here is derived from an EMBL/GenBank/DDBJ whole genome shotgun (WGS) entry which is preliminary data.</text>
</comment>
<dbReference type="Pfam" id="PF07727">
    <property type="entry name" value="RVT_2"/>
    <property type="match status" value="1"/>
</dbReference>
<feature type="domain" description="Reverse transcriptase Ty1/copia-type" evidence="1">
    <location>
        <begin position="2"/>
        <end position="54"/>
    </location>
</feature>
<proteinExistence type="predicted"/>
<name>A0AAW2YA37_9LAMI</name>
<organism evidence="2">
    <name type="scientific">Sesamum latifolium</name>
    <dbReference type="NCBI Taxonomy" id="2727402"/>
    <lineage>
        <taxon>Eukaryota</taxon>
        <taxon>Viridiplantae</taxon>
        <taxon>Streptophyta</taxon>
        <taxon>Embryophyta</taxon>
        <taxon>Tracheophyta</taxon>
        <taxon>Spermatophyta</taxon>
        <taxon>Magnoliopsida</taxon>
        <taxon>eudicotyledons</taxon>
        <taxon>Gunneridae</taxon>
        <taxon>Pentapetalae</taxon>
        <taxon>asterids</taxon>
        <taxon>lamiids</taxon>
        <taxon>Lamiales</taxon>
        <taxon>Pedaliaceae</taxon>
        <taxon>Sesamum</taxon>
    </lineage>
</organism>
<sequence length="54" mass="5953">MVYKRKLGADGKVMTFKARLVAKGYTQRPGVNFEETYSAVAMAKSIRTLLAITA</sequence>